<dbReference type="InterPro" id="IPR018957">
    <property type="entry name" value="Znf_C3HC4_RING-type"/>
</dbReference>
<reference evidence="10" key="1">
    <citation type="submission" date="2012-12" db="EMBL/GenBank/DDBJ databases">
        <authorList>
            <person name="Hellsten U."/>
            <person name="Grimwood J."/>
            <person name="Chapman J.A."/>
            <person name="Shapiro H."/>
            <person name="Aerts A."/>
            <person name="Otillar R.P."/>
            <person name="Terry A.Y."/>
            <person name="Boore J.L."/>
            <person name="Simakov O."/>
            <person name="Marletaz F."/>
            <person name="Cho S.-J."/>
            <person name="Edsinger-Gonzales E."/>
            <person name="Havlak P."/>
            <person name="Kuo D.-H."/>
            <person name="Larsson T."/>
            <person name="Lv J."/>
            <person name="Arendt D."/>
            <person name="Savage R."/>
            <person name="Osoegawa K."/>
            <person name="de Jong P."/>
            <person name="Lindberg D.R."/>
            <person name="Seaver E.C."/>
            <person name="Weisblat D.A."/>
            <person name="Putnam N.H."/>
            <person name="Grigoriev I.V."/>
            <person name="Rokhsar D.S."/>
        </authorList>
    </citation>
    <scope>NUCLEOTIDE SEQUENCE</scope>
    <source>
        <strain evidence="10">I ESC-2004</strain>
    </source>
</reference>
<dbReference type="EMBL" id="KB302448">
    <property type="protein sequence ID" value="ELU04313.1"/>
    <property type="molecule type" value="Genomic_DNA"/>
</dbReference>
<name>R7UKI3_CAPTE</name>
<dbReference type="EMBL" id="AMQN01008212">
    <property type="status" value="NOT_ANNOTATED_CDS"/>
    <property type="molecule type" value="Genomic_DNA"/>
</dbReference>
<dbReference type="GO" id="GO:0000209">
    <property type="term" value="P:protein polyubiquitination"/>
    <property type="evidence" value="ECO:0007669"/>
    <property type="project" value="InterPro"/>
</dbReference>
<dbReference type="InterPro" id="IPR001841">
    <property type="entry name" value="Znf_RING"/>
</dbReference>
<dbReference type="Pfam" id="PF00097">
    <property type="entry name" value="zf-C3HC4"/>
    <property type="match status" value="1"/>
</dbReference>
<evidence type="ECO:0000256" key="4">
    <source>
        <dbReference type="PROSITE-ProRule" id="PRU00175"/>
    </source>
</evidence>
<dbReference type="GO" id="GO:0042428">
    <property type="term" value="P:serotonin metabolic process"/>
    <property type="evidence" value="ECO:0007669"/>
    <property type="project" value="TreeGrafter"/>
</dbReference>
<dbReference type="GO" id="GO:0061630">
    <property type="term" value="F:ubiquitin protein ligase activity"/>
    <property type="evidence" value="ECO:0007669"/>
    <property type="project" value="InterPro"/>
</dbReference>
<keyword evidence="1" id="KW-0479">Metal-binding</keyword>
<dbReference type="EnsemblMetazoa" id="CapteT223896">
    <property type="protein sequence ID" value="CapteP223896"/>
    <property type="gene ID" value="CapteG223896"/>
</dbReference>
<reference evidence="8 10" key="2">
    <citation type="journal article" date="2013" name="Nature">
        <title>Insights into bilaterian evolution from three spiralian genomes.</title>
        <authorList>
            <person name="Simakov O."/>
            <person name="Marletaz F."/>
            <person name="Cho S.J."/>
            <person name="Edsinger-Gonzales E."/>
            <person name="Havlak P."/>
            <person name="Hellsten U."/>
            <person name="Kuo D.H."/>
            <person name="Larsson T."/>
            <person name="Lv J."/>
            <person name="Arendt D."/>
            <person name="Savage R."/>
            <person name="Osoegawa K."/>
            <person name="de Jong P."/>
            <person name="Grimwood J."/>
            <person name="Chapman J.A."/>
            <person name="Shapiro H."/>
            <person name="Aerts A."/>
            <person name="Otillar R.P."/>
            <person name="Terry A.Y."/>
            <person name="Boore J.L."/>
            <person name="Grigoriev I.V."/>
            <person name="Lindberg D.R."/>
            <person name="Seaver E.C."/>
            <person name="Weisblat D.A."/>
            <person name="Putnam N.H."/>
            <person name="Rokhsar D.S."/>
        </authorList>
    </citation>
    <scope>NUCLEOTIDE SEQUENCE</scope>
    <source>
        <strain evidence="8 10">I ESC-2004</strain>
    </source>
</reference>
<dbReference type="OrthoDB" id="2017893at2759"/>
<evidence type="ECO:0000256" key="5">
    <source>
        <dbReference type="SAM" id="MobiDB-lite"/>
    </source>
</evidence>
<dbReference type="GO" id="GO:0042415">
    <property type="term" value="P:norepinephrine metabolic process"/>
    <property type="evidence" value="ECO:0007669"/>
    <property type="project" value="TreeGrafter"/>
</dbReference>
<dbReference type="GO" id="GO:0008270">
    <property type="term" value="F:zinc ion binding"/>
    <property type="evidence" value="ECO:0007669"/>
    <property type="project" value="UniProtKB-KW"/>
</dbReference>
<evidence type="ECO:0000256" key="6">
    <source>
        <dbReference type="SAM" id="Phobius"/>
    </source>
</evidence>
<dbReference type="HOGENOM" id="CLU_496304_0_0_1"/>
<keyword evidence="10" id="KW-1185">Reference proteome</keyword>
<feature type="transmembrane region" description="Helical" evidence="6">
    <location>
        <begin position="523"/>
        <end position="541"/>
    </location>
</feature>
<dbReference type="Proteomes" id="UP000014760">
    <property type="component" value="Unassembled WGS sequence"/>
</dbReference>
<dbReference type="CDD" id="cd16554">
    <property type="entry name" value="RING-HC_RNF180"/>
    <property type="match status" value="1"/>
</dbReference>
<dbReference type="STRING" id="283909.R7UKI3"/>
<keyword evidence="6" id="KW-0812">Transmembrane</keyword>
<evidence type="ECO:0000313" key="9">
    <source>
        <dbReference type="EnsemblMetazoa" id="CapteP223896"/>
    </source>
</evidence>
<dbReference type="InterPro" id="IPR033263">
    <property type="entry name" value="RNF180"/>
</dbReference>
<evidence type="ECO:0000256" key="2">
    <source>
        <dbReference type="ARBA" id="ARBA00022771"/>
    </source>
</evidence>
<dbReference type="PANTHER" id="PTHR46717:SF1">
    <property type="entry name" value="E3 UBIQUITIN-PROTEIN LIGASE RNF180"/>
    <property type="match status" value="1"/>
</dbReference>
<dbReference type="PROSITE" id="PS00518">
    <property type="entry name" value="ZF_RING_1"/>
    <property type="match status" value="1"/>
</dbReference>
<gene>
    <name evidence="8" type="ORF">CAPTEDRAFT_223896</name>
</gene>
<dbReference type="PROSITE" id="PS50089">
    <property type="entry name" value="ZF_RING_2"/>
    <property type="match status" value="1"/>
</dbReference>
<evidence type="ECO:0000256" key="1">
    <source>
        <dbReference type="ARBA" id="ARBA00022723"/>
    </source>
</evidence>
<dbReference type="GO" id="GO:0005789">
    <property type="term" value="C:endoplasmic reticulum membrane"/>
    <property type="evidence" value="ECO:0007669"/>
    <property type="project" value="TreeGrafter"/>
</dbReference>
<reference evidence="9" key="3">
    <citation type="submission" date="2015-06" db="UniProtKB">
        <authorList>
            <consortium name="EnsemblMetazoa"/>
        </authorList>
    </citation>
    <scope>IDENTIFICATION</scope>
</reference>
<dbReference type="AlphaFoldDB" id="R7UKI3"/>
<keyword evidence="2 4" id="KW-0863">Zinc-finger</keyword>
<evidence type="ECO:0000256" key="3">
    <source>
        <dbReference type="ARBA" id="ARBA00022833"/>
    </source>
</evidence>
<keyword evidence="6" id="KW-0472">Membrane</keyword>
<evidence type="ECO:0000313" key="10">
    <source>
        <dbReference type="Proteomes" id="UP000014760"/>
    </source>
</evidence>
<dbReference type="GO" id="GO:0031624">
    <property type="term" value="F:ubiquitin conjugating enzyme binding"/>
    <property type="evidence" value="ECO:0007669"/>
    <property type="project" value="TreeGrafter"/>
</dbReference>
<keyword evidence="3" id="KW-0862">Zinc</keyword>
<dbReference type="PANTHER" id="PTHR46717">
    <property type="entry name" value="E3 UBIQUITIN-PROTEIN LIGASE RNF180"/>
    <property type="match status" value="1"/>
</dbReference>
<feature type="compositionally biased region" description="Basic and acidic residues" evidence="5">
    <location>
        <begin position="171"/>
        <end position="183"/>
    </location>
</feature>
<dbReference type="OMA" id="CETQTQR"/>
<proteinExistence type="predicted"/>
<dbReference type="SUPFAM" id="SSF57850">
    <property type="entry name" value="RING/U-box"/>
    <property type="match status" value="1"/>
</dbReference>
<evidence type="ECO:0000313" key="8">
    <source>
        <dbReference type="EMBL" id="ELU04313.1"/>
    </source>
</evidence>
<evidence type="ECO:0000259" key="7">
    <source>
        <dbReference type="PROSITE" id="PS50089"/>
    </source>
</evidence>
<dbReference type="Gene3D" id="3.30.40.10">
    <property type="entry name" value="Zinc/RING finger domain, C3HC4 (zinc finger)"/>
    <property type="match status" value="1"/>
</dbReference>
<feature type="transmembrane region" description="Helical" evidence="6">
    <location>
        <begin position="385"/>
        <end position="406"/>
    </location>
</feature>
<organism evidence="8">
    <name type="scientific">Capitella teleta</name>
    <name type="common">Polychaete worm</name>
    <dbReference type="NCBI Taxonomy" id="283909"/>
    <lineage>
        <taxon>Eukaryota</taxon>
        <taxon>Metazoa</taxon>
        <taxon>Spiralia</taxon>
        <taxon>Lophotrochozoa</taxon>
        <taxon>Annelida</taxon>
        <taxon>Polychaeta</taxon>
        <taxon>Sedentaria</taxon>
        <taxon>Scolecida</taxon>
        <taxon>Capitellidae</taxon>
        <taxon>Capitella</taxon>
    </lineage>
</organism>
<dbReference type="GO" id="GO:0032436">
    <property type="term" value="P:positive regulation of proteasomal ubiquitin-dependent protein catabolic process"/>
    <property type="evidence" value="ECO:0007669"/>
    <property type="project" value="TreeGrafter"/>
</dbReference>
<feature type="domain" description="RING-type" evidence="7">
    <location>
        <begin position="276"/>
        <end position="318"/>
    </location>
</feature>
<keyword evidence="6" id="KW-1133">Transmembrane helix</keyword>
<sequence>MPYFIFKCRKCRNLLFSTDNIVRSRGVRFQGLDPNFALGRETADFDHTVAGRLLGPQATAEWCQRRIKEEDPCDDSLWFLDLDSSPDWVLAALEQNSFLRGKLTCPRCEGRVGGFDFHNILRCQCRHHIIPSIRVSKSRVDLCTATLAAGSTEQSIRRVPQNRRFVQNERSVVEDSSHPHDSDSLSSFESGYESGRPVSKGASMETSAVANPAQSGDQQDEGAERLEVDVNQFASLTAEKEETVDPVSWDENHFDEDEFPGYKSMLEDPDVEALTCSVCLELYYHPHKCEPCKHVYCGPCLRRLRASTPFNTKCPLCREIIWKCLPDDNLDSTVQTTFPQEYRARKKVEKKLRNKLPPLPGCASGPLRFFQTSVQRYRNRRASMLTMWSGACFVLLLMIFGFTVFATTVGFFLWYLLEVAMDIFIDVFMEMNNFFDRAWQALIILCIEGQVPEQVNTMLAGSVRRMFASFGKLANRTKTFLNDGEIYEYGEVGVNMRDHVANMRDHVANETSQLLSRMAQASVANYLLVAALMTYMVYRLARYMQRLPA</sequence>
<feature type="region of interest" description="Disordered" evidence="5">
    <location>
        <begin position="169"/>
        <end position="222"/>
    </location>
</feature>
<accession>R7UKI3</accession>
<protein>
    <recommendedName>
        <fullName evidence="7">RING-type domain-containing protein</fullName>
    </recommendedName>
</protein>
<dbReference type="InterPro" id="IPR017907">
    <property type="entry name" value="Znf_RING_CS"/>
</dbReference>
<feature type="compositionally biased region" description="Polar residues" evidence="5">
    <location>
        <begin position="204"/>
        <end position="217"/>
    </location>
</feature>
<dbReference type="InterPro" id="IPR013083">
    <property type="entry name" value="Znf_RING/FYVE/PHD"/>
</dbReference>